<dbReference type="AlphaFoldDB" id="A0A0F3PCU3"/>
<name>A0A0F3PCU3_ORITS</name>
<proteinExistence type="predicted"/>
<dbReference type="EMBL" id="LAOA01000001">
    <property type="protein sequence ID" value="KJV77731.1"/>
    <property type="molecule type" value="Genomic_DNA"/>
</dbReference>
<organism evidence="1 2">
    <name type="scientific">Orientia tsutsugamushi str. TA716</name>
    <dbReference type="NCBI Taxonomy" id="1359175"/>
    <lineage>
        <taxon>Bacteria</taxon>
        <taxon>Pseudomonadati</taxon>
        <taxon>Pseudomonadota</taxon>
        <taxon>Alphaproteobacteria</taxon>
        <taxon>Rickettsiales</taxon>
        <taxon>Rickettsiaceae</taxon>
        <taxon>Rickettsieae</taxon>
        <taxon>Orientia</taxon>
    </lineage>
</organism>
<evidence type="ECO:0000313" key="2">
    <source>
        <dbReference type="Proteomes" id="UP000033671"/>
    </source>
</evidence>
<dbReference type="PATRIC" id="fig|1359175.3.peg.18"/>
<gene>
    <name evidence="1" type="ORF">OTSTA716_0016</name>
</gene>
<dbReference type="Proteomes" id="UP000033671">
    <property type="component" value="Unassembled WGS sequence"/>
</dbReference>
<protein>
    <submittedName>
        <fullName evidence="1">Uncharacterized protein</fullName>
    </submittedName>
</protein>
<sequence>MKPLVHTYQFLYNTGYFKSKTYVPQAVLDASIAVSNFIENKTSRSQDFNKLKKTVPTSILLSQLAYEYRSDKSLLSYFIEVVQFAAAQLDSNEEKIYTTHAQKLMHERTNQKNDSRIKS</sequence>
<comment type="caution">
    <text evidence="1">The sequence shown here is derived from an EMBL/GenBank/DDBJ whole genome shotgun (WGS) entry which is preliminary data.</text>
</comment>
<reference evidence="1 2" key="1">
    <citation type="submission" date="2015-01" db="EMBL/GenBank/DDBJ databases">
        <title>Genome Sequencing of Rickettsiales.</title>
        <authorList>
            <person name="Daugherty S.C."/>
            <person name="Su Q."/>
            <person name="Abolude K."/>
            <person name="Beier-Sexton M."/>
            <person name="Carlyon J.A."/>
            <person name="Carter R."/>
            <person name="Day N.P."/>
            <person name="Dumler S.J."/>
            <person name="Dyachenko V."/>
            <person name="Godinez A."/>
            <person name="Kurtti T.J."/>
            <person name="Lichay M."/>
            <person name="Mullins K.E."/>
            <person name="Ott S."/>
            <person name="Pappas-Brown V."/>
            <person name="Paris D.H."/>
            <person name="Patel P."/>
            <person name="Richards A.L."/>
            <person name="Sadzewicz L."/>
            <person name="Sears K."/>
            <person name="Seidman D."/>
            <person name="Sengamalay N."/>
            <person name="Stenos J."/>
            <person name="Tallon L.J."/>
            <person name="Vincent G."/>
            <person name="Fraser C.M."/>
            <person name="Munderloh U."/>
            <person name="Dunning-Hotopp J.C."/>
        </authorList>
    </citation>
    <scope>NUCLEOTIDE SEQUENCE [LARGE SCALE GENOMIC DNA]</scope>
    <source>
        <strain evidence="1 2">TA716</strain>
    </source>
</reference>
<accession>A0A0F3PCU3</accession>
<dbReference type="RefSeq" id="WP_045916465.1">
    <property type="nucleotide sequence ID" value="NZ_LAOA01000001.1"/>
</dbReference>
<evidence type="ECO:0000313" key="1">
    <source>
        <dbReference type="EMBL" id="KJV77731.1"/>
    </source>
</evidence>